<dbReference type="InterPro" id="IPR046947">
    <property type="entry name" value="LytR-like"/>
</dbReference>
<sequence>MIIQCVIIDDEPLARECIANYIREIDFLKLVGEGNNPVQLIELMEHQEIDLIFLDIQMPVMNGIEFLKITNQRPSVILTTAFPNYALEGFELDVMDYLLKPITFNRFFKAVKKVWEFKQVQDASANKTSKASDIDYFFVKNDKTYEKIYVKDILYVEAMQNYIAFHTVDGKRHLALITMKQAEENLQGNNFIRVHKSFIIAVDKIKSIADNKINIASMQIPIGRNYKAQLMEIVQKNRF</sequence>
<keyword evidence="5" id="KW-1185">Reference proteome</keyword>
<dbReference type="OrthoDB" id="2168082at2"/>
<dbReference type="InterPro" id="IPR011006">
    <property type="entry name" value="CheY-like_superfamily"/>
</dbReference>
<keyword evidence="1" id="KW-0597">Phosphoprotein</keyword>
<dbReference type="InterPro" id="IPR007492">
    <property type="entry name" value="LytTR_DNA-bd_dom"/>
</dbReference>
<dbReference type="SMART" id="SM00448">
    <property type="entry name" value="REC"/>
    <property type="match status" value="1"/>
</dbReference>
<dbReference type="Pfam" id="PF00072">
    <property type="entry name" value="Response_reg"/>
    <property type="match status" value="1"/>
</dbReference>
<feature type="domain" description="Response regulatory" evidence="2">
    <location>
        <begin position="4"/>
        <end position="115"/>
    </location>
</feature>
<evidence type="ECO:0000259" key="2">
    <source>
        <dbReference type="PROSITE" id="PS50110"/>
    </source>
</evidence>
<evidence type="ECO:0000313" key="4">
    <source>
        <dbReference type="EMBL" id="SHI86325.1"/>
    </source>
</evidence>
<protein>
    <submittedName>
        <fullName evidence="4">Two component transcriptional regulator, LytTR family</fullName>
    </submittedName>
</protein>
<dbReference type="PANTHER" id="PTHR37299:SF1">
    <property type="entry name" value="STAGE 0 SPORULATION PROTEIN A HOMOLOG"/>
    <property type="match status" value="1"/>
</dbReference>
<dbReference type="Pfam" id="PF04397">
    <property type="entry name" value="LytTR"/>
    <property type="match status" value="1"/>
</dbReference>
<dbReference type="SMART" id="SM00850">
    <property type="entry name" value="LytTR"/>
    <property type="match status" value="1"/>
</dbReference>
<dbReference type="Gene3D" id="2.40.50.1020">
    <property type="entry name" value="LytTr DNA-binding domain"/>
    <property type="match status" value="1"/>
</dbReference>
<evidence type="ECO:0000259" key="3">
    <source>
        <dbReference type="PROSITE" id="PS50930"/>
    </source>
</evidence>
<reference evidence="5" key="1">
    <citation type="submission" date="2016-11" db="EMBL/GenBank/DDBJ databases">
        <authorList>
            <person name="Varghese N."/>
            <person name="Submissions S."/>
        </authorList>
    </citation>
    <scope>NUCLEOTIDE SEQUENCE [LARGE SCALE GENOMIC DNA]</scope>
    <source>
        <strain evidence="5">DSM 22623</strain>
    </source>
</reference>
<dbReference type="PANTHER" id="PTHR37299">
    <property type="entry name" value="TRANSCRIPTIONAL REGULATOR-RELATED"/>
    <property type="match status" value="1"/>
</dbReference>
<dbReference type="PROSITE" id="PS50110">
    <property type="entry name" value="RESPONSE_REGULATORY"/>
    <property type="match status" value="1"/>
</dbReference>
<dbReference type="PROSITE" id="PS50930">
    <property type="entry name" value="HTH_LYTTR"/>
    <property type="match status" value="1"/>
</dbReference>
<gene>
    <name evidence="4" type="ORF">SAMN04488508_103466</name>
</gene>
<dbReference type="Proteomes" id="UP000184432">
    <property type="component" value="Unassembled WGS sequence"/>
</dbReference>
<dbReference type="GO" id="GO:0003677">
    <property type="term" value="F:DNA binding"/>
    <property type="evidence" value="ECO:0007669"/>
    <property type="project" value="InterPro"/>
</dbReference>
<dbReference type="InterPro" id="IPR001789">
    <property type="entry name" value="Sig_transdc_resp-reg_receiver"/>
</dbReference>
<name>A0A1M6ELB3_9FLAO</name>
<dbReference type="STRING" id="570521.SAMN04488508_103466"/>
<evidence type="ECO:0000313" key="5">
    <source>
        <dbReference type="Proteomes" id="UP000184432"/>
    </source>
</evidence>
<dbReference type="AlphaFoldDB" id="A0A1M6ELB3"/>
<organism evidence="4 5">
    <name type="scientific">Aquimarina spongiae</name>
    <dbReference type="NCBI Taxonomy" id="570521"/>
    <lineage>
        <taxon>Bacteria</taxon>
        <taxon>Pseudomonadati</taxon>
        <taxon>Bacteroidota</taxon>
        <taxon>Flavobacteriia</taxon>
        <taxon>Flavobacteriales</taxon>
        <taxon>Flavobacteriaceae</taxon>
        <taxon>Aquimarina</taxon>
    </lineage>
</organism>
<feature type="domain" description="HTH LytTR-type" evidence="3">
    <location>
        <begin position="137"/>
        <end position="208"/>
    </location>
</feature>
<dbReference type="Gene3D" id="3.40.50.2300">
    <property type="match status" value="1"/>
</dbReference>
<feature type="modified residue" description="4-aspartylphosphate" evidence="1">
    <location>
        <position position="55"/>
    </location>
</feature>
<dbReference type="GO" id="GO:0000156">
    <property type="term" value="F:phosphorelay response regulator activity"/>
    <property type="evidence" value="ECO:0007669"/>
    <property type="project" value="InterPro"/>
</dbReference>
<evidence type="ECO:0000256" key="1">
    <source>
        <dbReference type="PROSITE-ProRule" id="PRU00169"/>
    </source>
</evidence>
<proteinExistence type="predicted"/>
<dbReference type="RefSeq" id="WP_073315793.1">
    <property type="nucleotide sequence ID" value="NZ_FQYP01000003.1"/>
</dbReference>
<dbReference type="EMBL" id="FQYP01000003">
    <property type="protein sequence ID" value="SHI86325.1"/>
    <property type="molecule type" value="Genomic_DNA"/>
</dbReference>
<accession>A0A1M6ELB3</accession>
<dbReference type="SUPFAM" id="SSF52172">
    <property type="entry name" value="CheY-like"/>
    <property type="match status" value="1"/>
</dbReference>